<dbReference type="PROSITE" id="PS50912">
    <property type="entry name" value="EAR"/>
    <property type="match status" value="2"/>
</dbReference>
<evidence type="ECO:0000256" key="3">
    <source>
        <dbReference type="SAM" id="SignalP"/>
    </source>
</evidence>
<dbReference type="InterPro" id="IPR009039">
    <property type="entry name" value="EAR"/>
</dbReference>
<dbReference type="PANTHER" id="PTHR15261:SF4">
    <property type="entry name" value="THROMBOSPONDIN-TYPE LAMININ G DOMAIN AND EAR REPEAT-CONTAINING PROTEIN"/>
    <property type="match status" value="1"/>
</dbReference>
<proteinExistence type="predicted"/>
<evidence type="ECO:0000256" key="2">
    <source>
        <dbReference type="ARBA" id="ARBA00022737"/>
    </source>
</evidence>
<reference evidence="4 5" key="1">
    <citation type="journal article" date="2023" name="Arcadia Sci">
        <title>De novo assembly of a long-read Amblyomma americanum tick genome.</title>
        <authorList>
            <person name="Chou S."/>
            <person name="Poskanzer K.E."/>
            <person name="Rollins M."/>
            <person name="Thuy-Boun P.S."/>
        </authorList>
    </citation>
    <scope>NUCLEOTIDE SEQUENCE [LARGE SCALE GENOMIC DNA]</scope>
    <source>
        <strain evidence="4">F_SG_1</strain>
        <tissue evidence="4">Salivary glands</tissue>
    </source>
</reference>
<name>A0AAQ4DLE8_AMBAM</name>
<feature type="signal peptide" evidence="3">
    <location>
        <begin position="1"/>
        <end position="23"/>
    </location>
</feature>
<organism evidence="4 5">
    <name type="scientific">Amblyomma americanum</name>
    <name type="common">Lone star tick</name>
    <dbReference type="NCBI Taxonomy" id="6943"/>
    <lineage>
        <taxon>Eukaryota</taxon>
        <taxon>Metazoa</taxon>
        <taxon>Ecdysozoa</taxon>
        <taxon>Arthropoda</taxon>
        <taxon>Chelicerata</taxon>
        <taxon>Arachnida</taxon>
        <taxon>Acari</taxon>
        <taxon>Parasitiformes</taxon>
        <taxon>Ixodida</taxon>
        <taxon>Ixodoidea</taxon>
        <taxon>Ixodidae</taxon>
        <taxon>Amblyomminae</taxon>
        <taxon>Amblyomma</taxon>
    </lineage>
</organism>
<dbReference type="EMBL" id="JARKHS020029458">
    <property type="protein sequence ID" value="KAK8763288.1"/>
    <property type="molecule type" value="Genomic_DNA"/>
</dbReference>
<protein>
    <submittedName>
        <fullName evidence="4">Uncharacterized protein</fullName>
    </submittedName>
</protein>
<comment type="caution">
    <text evidence="4">The sequence shown here is derived from an EMBL/GenBank/DDBJ whole genome shotgun (WGS) entry which is preliminary data.</text>
</comment>
<keyword evidence="1 3" id="KW-0732">Signal</keyword>
<keyword evidence="5" id="KW-1185">Reference proteome</keyword>
<gene>
    <name evidence="4" type="ORF">V5799_034102</name>
</gene>
<sequence>MAFPLGRSLTAALMLMAATLAHASWTRLLTDAIPGLRTTVAAPETTLNETVSTDTHAYDQAVQDLLDSILAAHNLPSDSGQRRGKRSTSLDVSIKDSLGVHRLQRLSPFSDLCERQLYVSFVPYAGELYVVCVSAGSRDIRPRLTVGTLTGNKWNPIAFTECVDPRNIVGFTFNNKLYIVAADAGLQNGAELRFFDKDTRKIYIDHTINSASPTSVAFWQMKSNGEYNLALANSGKDMFTSIYNWRATYFDKYAQVESRVVCDLEPFSIHNLDFLAVVNKRFSKDTAKVSTVIYKYDLSRNSWKTLQEIPTYAATDAEFFTLGPDSSTKEFFLAIANQYEQYDDHRNYAVNSVVYKYVDGKFVPFQCLHTTGATKMAAYEGAGGEFLLAVGSLYEPVHLYQYNGWHFVLAQVQHTQSTMGPGVHDLTFYLLQHSRDLLLAVSNPSTEGPGAYKVDFYHDNQIQRWYDDSLRWCQESSQLATEESAQGLVSQLDQVYYTDRTETIRIPGEVVFQDLHVQEAIRAQQFEEIASGESYSVKDLEELEKLQMELNAMKDTLRSMLTELDDALKLSGDQALTGDYHFEHLALDCPAHGCKLGQLETLYLNKEDVSNLPSRLFFTNAPQFPNVPMSFEHLSVHSLQVDGPVNGLNVSNLVTLTGSHVLSGNIRFARPVHALNNVVTAGLGGVAFSPQHLLLTEGDQVQTGELTMTEASAHVLHVTGLCNGISIDKFYQNALTRHGNHVIRGRKIVRDVAVEGILQIGQSALFNNVNLHDLWRTVMWVHGHQVVTAAHEYTNVQFSDVTVRGTVNGLQIPGPDIVLINQNVTITAEKVFLSDCSARELHVHVALNGIRHIPDPTTDWKGQLDILVKTPGQRITGKKTFHIIHLDGHSAVGRFVDGVDLSQLAEFLRRRRTTVMNGTWTFKGKVVFEDKVKVTGLINDRKLEDLYRYALRLDAPVFPDFKRVVFANNVQIRNLTCPDINGLHVPSSFVLRRGPKVLNGEKMFTKLVLAGDVVVKGLVNGVDLRVWRDSLLTKGNQVVHAPKVFRKNLHVKNLVVEESINGVSMAELCRLDENCVITAPKDFEALTVDGGLTVTNFVVRNRINGIRAAELLEDSLLYSAPQVVSGRKIFANNLTVPRQAHVRTSNFSGVSLAELYLDAVLLTGNQVVTGEKVFSSPVTVPRFAFESFLDGVSQEDMDNWMLQGVDQVVGGDIVFENSLETLGPLVVRGTINEVNVQELFSKTAFKNESTTFSGPVRFEFLGSMADVHVTGTVQGIDVSEEVVDAAKNVTVTGRKFMKKGFSVDGDVWVSGLVDSVKVEEICRKAVRVFGHQVIGAPTTVLGDVTFRGGLKIDGLVDGIDLRQLHSSCAKTNAPSTLRGSKRFRNIVIEGPVTLRGTLNGFNFDYLRDHYMSITRDQIVETKLKMHSAHVHGSLHSAGVEASLVNGVNLPLFVSSALRTVGDQLISSSCKFHNVTFAGDLTVHGNVNGVKLPQDVFTKIRTNVVNGPLAVTGNATISGTLTMPESARLQGVDVAAWARNAVFNDGREYRISGAKVLRNVDAANANIHGTLDGIKVSASELLLTTKDQVVTGKKTVLADAAVKDLRVSGYLNGVNIHEFVHQAMLKSRNNTITAPKRFTGGLSVATLHTLGRIGNVSLRELKQSIRSTGELEALSRRLGHHNSRIERLGAAFKEQAVLLAYYEQIFAFTVGPSHSALYVPLRGSPDIFLISSPAVHHQPCGILKSFRLQGAYTKAFQLQQDIQVAQGSSLHHLATHASDYIVVVNFNAGPSCSNEVPILGTVGSGHSSVEIFIWTPRTSLLNRYQVLRMDSLNSVSPFNYDALGCLAISAGGFLKIACVEDPSKGFVIHQDLPIRYSHEVSAQLCPKDGSVLLAVSAKQSGQFDRVFAYRWSRQGLHKLASIAAVSVGSLAVVGHRDACLVVVGQRRVAGADTPTSVYSYAPGQPQEMLEVQKLFAGDVQSINWLPSPDDRTSLIFVRSSGAGNNLKVYALKGASGFLELHSLHVDESFREVRAFRRPDSLHFITLSNSREEPSAVVLASKVKGTPYGRH</sequence>
<feature type="chain" id="PRO_5043043492" evidence="3">
    <location>
        <begin position="24"/>
        <end position="2069"/>
    </location>
</feature>
<keyword evidence="2" id="KW-0677">Repeat</keyword>
<evidence type="ECO:0000313" key="4">
    <source>
        <dbReference type="EMBL" id="KAK8763288.1"/>
    </source>
</evidence>
<evidence type="ECO:0000313" key="5">
    <source>
        <dbReference type="Proteomes" id="UP001321473"/>
    </source>
</evidence>
<accession>A0AAQ4DLE8</accession>
<evidence type="ECO:0000256" key="1">
    <source>
        <dbReference type="ARBA" id="ARBA00022729"/>
    </source>
</evidence>
<dbReference type="Proteomes" id="UP001321473">
    <property type="component" value="Unassembled WGS sequence"/>
</dbReference>
<dbReference type="PANTHER" id="PTHR15261">
    <property type="entry name" value="THROMBOSPONDIN-TYPE LAMININ G DOMAIN AND EAR REPEAT-CONTAINING"/>
    <property type="match status" value="1"/>
</dbReference>
<dbReference type="GO" id="GO:0007165">
    <property type="term" value="P:signal transduction"/>
    <property type="evidence" value="ECO:0007669"/>
    <property type="project" value="TreeGrafter"/>
</dbReference>